<dbReference type="PANTHER" id="PTHR43359:SF1">
    <property type="entry name" value="FORMATE HYDROGENLYASE SUBUNIT 4-RELATED"/>
    <property type="match status" value="1"/>
</dbReference>
<dbReference type="InterPro" id="IPR001694">
    <property type="entry name" value="NADH_UbQ_OxRdtase_su1/FPO"/>
</dbReference>
<feature type="transmembrane region" description="Helical" evidence="5">
    <location>
        <begin position="177"/>
        <end position="195"/>
    </location>
</feature>
<feature type="transmembrane region" description="Helical" evidence="5">
    <location>
        <begin position="239"/>
        <end position="258"/>
    </location>
</feature>
<comment type="subcellular location">
    <subcellularLocation>
        <location evidence="1">Membrane</location>
        <topology evidence="1">Multi-pass membrane protein</topology>
    </subcellularLocation>
</comment>
<name>A0ABV5YHK2_9ACTN</name>
<keyword evidence="7" id="KW-1185">Reference proteome</keyword>
<dbReference type="GO" id="GO:0016491">
    <property type="term" value="F:oxidoreductase activity"/>
    <property type="evidence" value="ECO:0007669"/>
    <property type="project" value="UniProtKB-KW"/>
</dbReference>
<sequence length="320" mass="33604">MSAALPVPVIQALQVLTIAAAAPGVSGVIAKVESRLQGRRGPRVLQPYYDLAKLFRKESLAPEGASGFFLLAPLLAMMCYLTVPLLIPVLTSYGLPLGYMGDILGGGFILALASFVVAVAALETGSPYAQLGSSRAKTFGAITEPVVLFVIFAVALVTGTDLPYALAATVRSSAGQIVRPAHLLAAAALFMVILYETGRIPVETHTGTNEFGMIEEARPFEHSGPYFALLKWGSAMKQLILYTILANVFLAPWGLASTTRAVDVGLAIVALLAKAIALGCVVAVIDDSFAKLRLFKITEFVSAAFLLAVLGVFTLYLGGG</sequence>
<keyword evidence="4 5" id="KW-0472">Membrane</keyword>
<comment type="caution">
    <text evidence="6">The sequence shown here is derived from an EMBL/GenBank/DDBJ whole genome shotgun (WGS) entry which is preliminary data.</text>
</comment>
<dbReference type="RefSeq" id="WP_378202791.1">
    <property type="nucleotide sequence ID" value="NZ_JBHLZP010000117.1"/>
</dbReference>
<keyword evidence="2 5" id="KW-0812">Transmembrane</keyword>
<evidence type="ECO:0000256" key="5">
    <source>
        <dbReference type="SAM" id="Phobius"/>
    </source>
</evidence>
<evidence type="ECO:0000256" key="4">
    <source>
        <dbReference type="ARBA" id="ARBA00023136"/>
    </source>
</evidence>
<feature type="transmembrane region" description="Helical" evidence="5">
    <location>
        <begin position="297"/>
        <end position="317"/>
    </location>
</feature>
<dbReference type="EMBL" id="JBHLZP010000117">
    <property type="protein sequence ID" value="MFB9834016.1"/>
    <property type="molecule type" value="Genomic_DNA"/>
</dbReference>
<dbReference type="Pfam" id="PF00146">
    <property type="entry name" value="NADHdh"/>
    <property type="match status" value="1"/>
</dbReference>
<keyword evidence="6" id="KW-0560">Oxidoreductase</keyword>
<protein>
    <submittedName>
        <fullName evidence="6">Respiratory chain complex I subunit 1 family protein</fullName>
        <ecNumber evidence="6">1.-.-.-</ecNumber>
    </submittedName>
</protein>
<gene>
    <name evidence="6" type="ORF">ACFFNX_17665</name>
</gene>
<feature type="transmembrane region" description="Helical" evidence="5">
    <location>
        <begin position="12"/>
        <end position="30"/>
    </location>
</feature>
<evidence type="ECO:0000313" key="6">
    <source>
        <dbReference type="EMBL" id="MFB9834016.1"/>
    </source>
</evidence>
<dbReference type="PANTHER" id="PTHR43359">
    <property type="entry name" value="FORMATE HYDROGENLYASE SUBUNIT 4"/>
    <property type="match status" value="1"/>
</dbReference>
<evidence type="ECO:0000256" key="1">
    <source>
        <dbReference type="ARBA" id="ARBA00004141"/>
    </source>
</evidence>
<reference evidence="6 7" key="1">
    <citation type="submission" date="2024-09" db="EMBL/GenBank/DDBJ databases">
        <authorList>
            <person name="Sun Q."/>
            <person name="Mori K."/>
        </authorList>
    </citation>
    <scope>NUCLEOTIDE SEQUENCE [LARGE SCALE GENOMIC DNA]</scope>
    <source>
        <strain evidence="6 7">TBRC 0563</strain>
    </source>
</reference>
<dbReference type="Proteomes" id="UP001589627">
    <property type="component" value="Unassembled WGS sequence"/>
</dbReference>
<evidence type="ECO:0000256" key="2">
    <source>
        <dbReference type="ARBA" id="ARBA00022692"/>
    </source>
</evidence>
<accession>A0ABV5YHK2</accession>
<feature type="transmembrane region" description="Helical" evidence="5">
    <location>
        <begin position="103"/>
        <end position="125"/>
    </location>
</feature>
<feature type="transmembrane region" description="Helical" evidence="5">
    <location>
        <begin position="264"/>
        <end position="285"/>
    </location>
</feature>
<dbReference type="EC" id="1.-.-.-" evidence="6"/>
<dbReference type="InterPro" id="IPR052561">
    <property type="entry name" value="ComplexI_Subunit1"/>
</dbReference>
<organism evidence="6 7">
    <name type="scientific">Actinoallomurus acaciae</name>
    <dbReference type="NCBI Taxonomy" id="502577"/>
    <lineage>
        <taxon>Bacteria</taxon>
        <taxon>Bacillati</taxon>
        <taxon>Actinomycetota</taxon>
        <taxon>Actinomycetes</taxon>
        <taxon>Streptosporangiales</taxon>
        <taxon>Thermomonosporaceae</taxon>
        <taxon>Actinoallomurus</taxon>
    </lineage>
</organism>
<feature type="transmembrane region" description="Helical" evidence="5">
    <location>
        <begin position="67"/>
        <end position="91"/>
    </location>
</feature>
<proteinExistence type="predicted"/>
<evidence type="ECO:0000313" key="7">
    <source>
        <dbReference type="Proteomes" id="UP001589627"/>
    </source>
</evidence>
<feature type="transmembrane region" description="Helical" evidence="5">
    <location>
        <begin position="146"/>
        <end position="165"/>
    </location>
</feature>
<evidence type="ECO:0000256" key="3">
    <source>
        <dbReference type="ARBA" id="ARBA00022989"/>
    </source>
</evidence>
<keyword evidence="3 5" id="KW-1133">Transmembrane helix</keyword>